<gene>
    <name evidence="1" type="ORF">KP79_PYT25041</name>
</gene>
<name>A0A210PYS8_MIZYE</name>
<dbReference type="AlphaFoldDB" id="A0A210PYS8"/>
<proteinExistence type="predicted"/>
<protein>
    <submittedName>
        <fullName evidence="1">Uncharacterized protein</fullName>
    </submittedName>
</protein>
<reference evidence="1 2" key="1">
    <citation type="journal article" date="2017" name="Nat. Ecol. Evol.">
        <title>Scallop genome provides insights into evolution of bilaterian karyotype and development.</title>
        <authorList>
            <person name="Wang S."/>
            <person name="Zhang J."/>
            <person name="Jiao W."/>
            <person name="Li J."/>
            <person name="Xun X."/>
            <person name="Sun Y."/>
            <person name="Guo X."/>
            <person name="Huan P."/>
            <person name="Dong B."/>
            <person name="Zhang L."/>
            <person name="Hu X."/>
            <person name="Sun X."/>
            <person name="Wang J."/>
            <person name="Zhao C."/>
            <person name="Wang Y."/>
            <person name="Wang D."/>
            <person name="Huang X."/>
            <person name="Wang R."/>
            <person name="Lv J."/>
            <person name="Li Y."/>
            <person name="Zhang Z."/>
            <person name="Liu B."/>
            <person name="Lu W."/>
            <person name="Hui Y."/>
            <person name="Liang J."/>
            <person name="Zhou Z."/>
            <person name="Hou R."/>
            <person name="Li X."/>
            <person name="Liu Y."/>
            <person name="Li H."/>
            <person name="Ning X."/>
            <person name="Lin Y."/>
            <person name="Zhao L."/>
            <person name="Xing Q."/>
            <person name="Dou J."/>
            <person name="Li Y."/>
            <person name="Mao J."/>
            <person name="Guo H."/>
            <person name="Dou H."/>
            <person name="Li T."/>
            <person name="Mu C."/>
            <person name="Jiang W."/>
            <person name="Fu Q."/>
            <person name="Fu X."/>
            <person name="Miao Y."/>
            <person name="Liu J."/>
            <person name="Yu Q."/>
            <person name="Li R."/>
            <person name="Liao H."/>
            <person name="Li X."/>
            <person name="Kong Y."/>
            <person name="Jiang Z."/>
            <person name="Chourrout D."/>
            <person name="Li R."/>
            <person name="Bao Z."/>
        </authorList>
    </citation>
    <scope>NUCLEOTIDE SEQUENCE [LARGE SCALE GENOMIC DNA]</scope>
    <source>
        <strain evidence="1 2">PY_sf001</strain>
    </source>
</reference>
<evidence type="ECO:0000313" key="1">
    <source>
        <dbReference type="EMBL" id="OWF41635.1"/>
    </source>
</evidence>
<accession>A0A210PYS8</accession>
<dbReference type="EMBL" id="NEDP02005376">
    <property type="protein sequence ID" value="OWF41635.1"/>
    <property type="molecule type" value="Genomic_DNA"/>
</dbReference>
<dbReference type="Proteomes" id="UP000242188">
    <property type="component" value="Unassembled WGS sequence"/>
</dbReference>
<comment type="caution">
    <text evidence="1">The sequence shown here is derived from an EMBL/GenBank/DDBJ whole genome shotgun (WGS) entry which is preliminary data.</text>
</comment>
<keyword evidence="2" id="KW-1185">Reference proteome</keyword>
<dbReference type="PANTHER" id="PTHR33480">
    <property type="entry name" value="SET DOMAIN-CONTAINING PROTEIN-RELATED"/>
    <property type="match status" value="1"/>
</dbReference>
<organism evidence="1 2">
    <name type="scientific">Mizuhopecten yessoensis</name>
    <name type="common">Japanese scallop</name>
    <name type="synonym">Patinopecten yessoensis</name>
    <dbReference type="NCBI Taxonomy" id="6573"/>
    <lineage>
        <taxon>Eukaryota</taxon>
        <taxon>Metazoa</taxon>
        <taxon>Spiralia</taxon>
        <taxon>Lophotrochozoa</taxon>
        <taxon>Mollusca</taxon>
        <taxon>Bivalvia</taxon>
        <taxon>Autobranchia</taxon>
        <taxon>Pteriomorphia</taxon>
        <taxon>Pectinida</taxon>
        <taxon>Pectinoidea</taxon>
        <taxon>Pectinidae</taxon>
        <taxon>Mizuhopecten</taxon>
    </lineage>
</organism>
<evidence type="ECO:0000313" key="2">
    <source>
        <dbReference type="Proteomes" id="UP000242188"/>
    </source>
</evidence>
<sequence length="146" mass="16782">MNTLHRQKVQTIPLTEDLKTLTAFIICNMNQASTALREHPMACDWTKLTKLTMCRPILFNKRRRAEVKDLKVDDYETRPNWQDDQSGEFEMALSSADKLLASRYVDSQVEVFEQAAFVKAYHSVQNSATMLISSSIISRWGLILLL</sequence>
<dbReference type="OrthoDB" id="6152552at2759"/>